<evidence type="ECO:0000256" key="3">
    <source>
        <dbReference type="ARBA" id="ARBA00022737"/>
    </source>
</evidence>
<evidence type="ECO:0000256" key="9">
    <source>
        <dbReference type="SAM" id="MobiDB-lite"/>
    </source>
</evidence>
<evidence type="ECO:0000259" key="11">
    <source>
        <dbReference type="PROSITE" id="PS50268"/>
    </source>
</evidence>
<dbReference type="InterPro" id="IPR020894">
    <property type="entry name" value="Cadherin_CS"/>
</dbReference>
<reference evidence="12" key="1">
    <citation type="submission" date="2022-11" db="EMBL/GenBank/DDBJ databases">
        <title>Centuries of genome instability and evolution in soft-shell clam transmissible cancer (bioRxiv).</title>
        <authorList>
            <person name="Hart S.F.M."/>
            <person name="Yonemitsu M.A."/>
            <person name="Giersch R.M."/>
            <person name="Beal B.F."/>
            <person name="Arriagada G."/>
            <person name="Davis B.W."/>
            <person name="Ostrander E.A."/>
            <person name="Goff S.P."/>
            <person name="Metzger M.J."/>
        </authorList>
    </citation>
    <scope>NUCLEOTIDE SEQUENCE</scope>
    <source>
        <strain evidence="12">MELC-2E11</strain>
        <tissue evidence="12">Siphon/mantle</tissue>
    </source>
</reference>
<dbReference type="PROSITE" id="PS50268">
    <property type="entry name" value="CADHERIN_2"/>
    <property type="match status" value="2"/>
</dbReference>
<dbReference type="PROSITE" id="PS00232">
    <property type="entry name" value="CADHERIN_1"/>
    <property type="match status" value="1"/>
</dbReference>
<keyword evidence="7 10" id="KW-0472">Membrane</keyword>
<evidence type="ECO:0000256" key="4">
    <source>
        <dbReference type="ARBA" id="ARBA00022837"/>
    </source>
</evidence>
<feature type="region of interest" description="Disordered" evidence="9">
    <location>
        <begin position="503"/>
        <end position="545"/>
    </location>
</feature>
<feature type="transmembrane region" description="Helical" evidence="10">
    <location>
        <begin position="470"/>
        <end position="492"/>
    </location>
</feature>
<accession>A0ABY7DC30</accession>
<evidence type="ECO:0000256" key="7">
    <source>
        <dbReference type="ARBA" id="ARBA00023136"/>
    </source>
</evidence>
<evidence type="ECO:0000256" key="6">
    <source>
        <dbReference type="ARBA" id="ARBA00022989"/>
    </source>
</evidence>
<keyword evidence="2 10" id="KW-0812">Transmembrane</keyword>
<proteinExistence type="predicted"/>
<evidence type="ECO:0000313" key="13">
    <source>
        <dbReference type="Proteomes" id="UP001164746"/>
    </source>
</evidence>
<gene>
    <name evidence="12" type="ORF">MAR_027917</name>
</gene>
<dbReference type="InterPro" id="IPR002126">
    <property type="entry name" value="Cadherin-like_dom"/>
</dbReference>
<dbReference type="SMART" id="SM00112">
    <property type="entry name" value="CA"/>
    <property type="match status" value="3"/>
</dbReference>
<dbReference type="PANTHER" id="PTHR24025:SF23">
    <property type="entry name" value="NEURAL-CADHERIN"/>
    <property type="match status" value="1"/>
</dbReference>
<evidence type="ECO:0000256" key="8">
    <source>
        <dbReference type="PROSITE-ProRule" id="PRU00043"/>
    </source>
</evidence>
<dbReference type="PANTHER" id="PTHR24025">
    <property type="entry name" value="DESMOGLEIN FAMILY MEMBER"/>
    <property type="match status" value="1"/>
</dbReference>
<evidence type="ECO:0000256" key="1">
    <source>
        <dbReference type="ARBA" id="ARBA00004370"/>
    </source>
</evidence>
<organism evidence="12 13">
    <name type="scientific">Mya arenaria</name>
    <name type="common">Soft-shell clam</name>
    <dbReference type="NCBI Taxonomy" id="6604"/>
    <lineage>
        <taxon>Eukaryota</taxon>
        <taxon>Metazoa</taxon>
        <taxon>Spiralia</taxon>
        <taxon>Lophotrochozoa</taxon>
        <taxon>Mollusca</taxon>
        <taxon>Bivalvia</taxon>
        <taxon>Autobranchia</taxon>
        <taxon>Heteroconchia</taxon>
        <taxon>Euheterodonta</taxon>
        <taxon>Imparidentia</taxon>
        <taxon>Neoheterodontei</taxon>
        <taxon>Myida</taxon>
        <taxon>Myoidea</taxon>
        <taxon>Myidae</taxon>
        <taxon>Mya</taxon>
    </lineage>
</organism>
<feature type="domain" description="Cadherin" evidence="11">
    <location>
        <begin position="297"/>
        <end position="381"/>
    </location>
</feature>
<dbReference type="Proteomes" id="UP001164746">
    <property type="component" value="Chromosome 2"/>
</dbReference>
<feature type="domain" description="Cadherin" evidence="11">
    <location>
        <begin position="202"/>
        <end position="297"/>
    </location>
</feature>
<dbReference type="PRINTS" id="PR00205">
    <property type="entry name" value="CADHERIN"/>
</dbReference>
<keyword evidence="6 10" id="KW-1133">Transmembrane helix</keyword>
<keyword evidence="4 8" id="KW-0106">Calcium</keyword>
<dbReference type="SUPFAM" id="SSF49313">
    <property type="entry name" value="Cadherin-like"/>
    <property type="match status" value="3"/>
</dbReference>
<dbReference type="CDD" id="cd11304">
    <property type="entry name" value="Cadherin_repeat"/>
    <property type="match status" value="1"/>
</dbReference>
<dbReference type="Gene3D" id="2.60.40.60">
    <property type="entry name" value="Cadherins"/>
    <property type="match status" value="1"/>
</dbReference>
<evidence type="ECO:0000313" key="12">
    <source>
        <dbReference type="EMBL" id="WAQ95227.1"/>
    </source>
</evidence>
<name>A0ABY7DC30_MYAAR</name>
<keyword evidence="3" id="KW-0677">Repeat</keyword>
<evidence type="ECO:0000256" key="5">
    <source>
        <dbReference type="ARBA" id="ARBA00022889"/>
    </source>
</evidence>
<keyword evidence="5" id="KW-0130">Cell adhesion</keyword>
<comment type="subcellular location">
    <subcellularLocation>
        <location evidence="1">Membrane</location>
    </subcellularLocation>
</comment>
<evidence type="ECO:0000256" key="10">
    <source>
        <dbReference type="SAM" id="Phobius"/>
    </source>
</evidence>
<keyword evidence="13" id="KW-1185">Reference proteome</keyword>
<protein>
    <submittedName>
        <fullName evidence="12">CELR3-like protein</fullName>
    </submittedName>
</protein>
<dbReference type="EMBL" id="CP111013">
    <property type="protein sequence ID" value="WAQ95227.1"/>
    <property type="molecule type" value="Genomic_DNA"/>
</dbReference>
<dbReference type="InterPro" id="IPR050971">
    <property type="entry name" value="Cadherin-domain_protein"/>
</dbReference>
<sequence>MTKTHRTRETQRYKTNTHRFGLLIIEQISQPPTISISENNVAFQLLHTFNVTAVDDDALSCDVSDTSPFSEAFGFWVYNGAYRLYLMNDPGLDYSVTSSYVITVTCEDSYGNASVDVTVFVIPNLPPTFDNLPDTKFAIVLSVSGKISAKKDFKYAVDSAYVLTVNVNDGKDVTSETFTVFINNVNTVPVINNLPAAIQKNEDTSTNGNLLILDLDDTGSGAVRVTFTVNPPEYTDMFYIHNKNTLKLTTSFNYEECSYFAIQFYASDDEVTSEAYLLTITVIDCACSGTGKVAPGFSVDDEDVGDTFTISIDQTYSTESTYFAFDATTGMISLALNYDVDANVHSTNVTLIFVCTDNYGLTGTATVSVTVKDVNDNVPTFGNVAYLTEINQYDGPSTTVVQTGGYVTDLGDNGIFELTWTEVTIGSANHFLFTPTGGVILKEVYLTSTTTVAVTSTTEETSFWSKAENIGLVAACGGLGVALASIATVLAVRICKGKIPKKIPSKPTTKVSPKPNPKSESFDFWSSKPNEIGKVAHKGMPSPNV</sequence>
<dbReference type="InterPro" id="IPR015919">
    <property type="entry name" value="Cadherin-like_sf"/>
</dbReference>
<evidence type="ECO:0000256" key="2">
    <source>
        <dbReference type="ARBA" id="ARBA00022692"/>
    </source>
</evidence>